<comment type="caution">
    <text evidence="3">The sequence shown here is derived from an EMBL/GenBank/DDBJ whole genome shotgun (WGS) entry which is preliminary data.</text>
</comment>
<protein>
    <submittedName>
        <fullName evidence="3">DUF2167 domain-containing protein</fullName>
    </submittedName>
</protein>
<keyword evidence="1" id="KW-0812">Transmembrane</keyword>
<keyword evidence="4" id="KW-1185">Reference proteome</keyword>
<dbReference type="RefSeq" id="WP_136735608.1">
    <property type="nucleotide sequence ID" value="NZ_SWDB01000018.1"/>
</dbReference>
<dbReference type="AlphaFoldDB" id="A0A4V5NWS7"/>
<feature type="chain" id="PRO_5020924653" evidence="2">
    <location>
        <begin position="31"/>
        <end position="320"/>
    </location>
</feature>
<evidence type="ECO:0000313" key="4">
    <source>
        <dbReference type="Proteomes" id="UP000307999"/>
    </source>
</evidence>
<keyword evidence="2" id="KW-0732">Signal</keyword>
<keyword evidence="1" id="KW-1133">Transmembrane helix</keyword>
<gene>
    <name evidence="3" type="ORF">E8M12_08115</name>
</gene>
<dbReference type="Pfam" id="PF09935">
    <property type="entry name" value="DUF2167"/>
    <property type="match status" value="1"/>
</dbReference>
<dbReference type="InterPro" id="IPR018682">
    <property type="entry name" value="DUF2167_membr"/>
</dbReference>
<reference evidence="3 4" key="1">
    <citation type="submission" date="2019-04" db="EMBL/GenBank/DDBJ databases">
        <title>Thalassotalea guangxiensis sp. nov., isolated from sediment of the coastal wetland.</title>
        <authorList>
            <person name="Zheng S."/>
            <person name="Zhang D."/>
        </authorList>
    </citation>
    <scope>NUCLEOTIDE SEQUENCE [LARGE SCALE GENOMIC DNA]</scope>
    <source>
        <strain evidence="3 4">ZS-4</strain>
    </source>
</reference>
<evidence type="ECO:0000256" key="1">
    <source>
        <dbReference type="SAM" id="Phobius"/>
    </source>
</evidence>
<keyword evidence="1" id="KW-0472">Membrane</keyword>
<name>A0A4V5NWS7_9GAMM</name>
<organism evidence="3 4">
    <name type="scientific">Thalassotalea mangrovi</name>
    <dbReference type="NCBI Taxonomy" id="2572245"/>
    <lineage>
        <taxon>Bacteria</taxon>
        <taxon>Pseudomonadati</taxon>
        <taxon>Pseudomonadota</taxon>
        <taxon>Gammaproteobacteria</taxon>
        <taxon>Alteromonadales</taxon>
        <taxon>Colwelliaceae</taxon>
        <taxon>Thalassotalea</taxon>
    </lineage>
</organism>
<proteinExistence type="predicted"/>
<sequence>MQQRILKKTLLLIMVSVAHFATFASQQDYANESIEEPQSQLTEPALSEEEQFQQWAEQTLESLTPITGTVEIADAGATLEVPEQYYFLGQKDARIVLEDIWGNPPSESVLGMLLPAGLTPFDEESWAVTIEFSNDGYVSDEDAADIDYQELLTQLQQDTQDANEQRVAAGYPAMTLLGWASKPFYDQASNKLHWAKEFSVEGYEQNTLNYNIRVLGRKGVLVLNFIAGMEQKTTIDSELENVLAMAEFDQGSRYADFNPEIDEVAAYGVGALVAGKVLAKSGFIAAAIMFLKKFGVFIVLGIGALFKKLWSRKTKSEDLS</sequence>
<dbReference type="OrthoDB" id="196355at2"/>
<evidence type="ECO:0000313" key="3">
    <source>
        <dbReference type="EMBL" id="TKB45555.1"/>
    </source>
</evidence>
<evidence type="ECO:0000256" key="2">
    <source>
        <dbReference type="SAM" id="SignalP"/>
    </source>
</evidence>
<dbReference type="Proteomes" id="UP000307999">
    <property type="component" value="Unassembled WGS sequence"/>
</dbReference>
<feature type="signal peptide" evidence="2">
    <location>
        <begin position="1"/>
        <end position="30"/>
    </location>
</feature>
<dbReference type="EMBL" id="SWDB01000018">
    <property type="protein sequence ID" value="TKB45555.1"/>
    <property type="molecule type" value="Genomic_DNA"/>
</dbReference>
<accession>A0A4V5NWS7</accession>
<feature type="transmembrane region" description="Helical" evidence="1">
    <location>
        <begin position="283"/>
        <end position="306"/>
    </location>
</feature>